<keyword evidence="1" id="KW-0732">Signal</keyword>
<feature type="chain" id="PRO_5046738435" description="Lipoprotein" evidence="1">
    <location>
        <begin position="25"/>
        <end position="173"/>
    </location>
</feature>
<evidence type="ECO:0000313" key="3">
    <source>
        <dbReference type="Proteomes" id="UP000664857"/>
    </source>
</evidence>
<feature type="signal peptide" evidence="1">
    <location>
        <begin position="1"/>
        <end position="24"/>
    </location>
</feature>
<evidence type="ECO:0000313" key="2">
    <source>
        <dbReference type="EMBL" id="MBO0477978.1"/>
    </source>
</evidence>
<organism evidence="2 3">
    <name type="scientific">Candidatus Vagococcus giribetii</name>
    <dbReference type="NCBI Taxonomy" id="2230876"/>
    <lineage>
        <taxon>Bacteria</taxon>
        <taxon>Bacillati</taxon>
        <taxon>Bacillota</taxon>
        <taxon>Bacilli</taxon>
        <taxon>Lactobacillales</taxon>
        <taxon>Enterococcaceae</taxon>
        <taxon>Vagococcus</taxon>
    </lineage>
</organism>
<comment type="caution">
    <text evidence="2">The sequence shown here is derived from an EMBL/GenBank/DDBJ whole genome shotgun (WGS) entry which is preliminary data.</text>
</comment>
<dbReference type="PROSITE" id="PS51257">
    <property type="entry name" value="PROKAR_LIPOPROTEIN"/>
    <property type="match status" value="1"/>
</dbReference>
<dbReference type="RefSeq" id="WP_206968440.1">
    <property type="nucleotide sequence ID" value="NZ_JAFLVX010000048.1"/>
</dbReference>
<accession>A0ABS3HXX1</accession>
<evidence type="ECO:0000256" key="1">
    <source>
        <dbReference type="SAM" id="SignalP"/>
    </source>
</evidence>
<proteinExistence type="predicted"/>
<keyword evidence="3" id="KW-1185">Reference proteome</keyword>
<dbReference type="EMBL" id="JAFLVX010000048">
    <property type="protein sequence ID" value="MBO0477978.1"/>
    <property type="molecule type" value="Genomic_DNA"/>
</dbReference>
<protein>
    <recommendedName>
        <fullName evidence="4">Lipoprotein</fullName>
    </recommendedName>
</protein>
<evidence type="ECO:0008006" key="4">
    <source>
        <dbReference type="Google" id="ProtNLM"/>
    </source>
</evidence>
<gene>
    <name evidence="2" type="ORF">DOK76_12970</name>
</gene>
<name>A0ABS3HXX1_9ENTE</name>
<sequence>MRKTLIAISCVLSLMLLSACKSTASTKESSSNSFNTEDTTEVSRILEEANKQMKEQSAQRLKEKQDRINSGEEMVAVTGEVVDLFNKPDSGFDFYQITLNVADVAKDPNQLYQDNIGKEAIFFVSPSENPHLDFKTLKPGSEVIISVFQNATVTDGEPRQTSEEDVTKIQVVD</sequence>
<dbReference type="Proteomes" id="UP000664857">
    <property type="component" value="Unassembled WGS sequence"/>
</dbReference>
<reference evidence="2 3" key="1">
    <citation type="submission" date="2021-03" db="EMBL/GenBank/DDBJ databases">
        <title>Enterococcal diversity collection.</title>
        <authorList>
            <person name="Gilmore M.S."/>
            <person name="Schwartzman J."/>
            <person name="Van Tyne D."/>
            <person name="Martin M."/>
            <person name="Earl A.M."/>
            <person name="Manson A.L."/>
            <person name="Straub T."/>
            <person name="Salamzade R."/>
            <person name="Saavedra J."/>
            <person name="Lebreton F."/>
            <person name="Prichula J."/>
            <person name="Schaufler K."/>
            <person name="Gaca A."/>
            <person name="Sgardioli B."/>
            <person name="Wagenaar J."/>
            <person name="Strong T."/>
        </authorList>
    </citation>
    <scope>NUCLEOTIDE SEQUENCE [LARGE SCALE GENOMIC DNA]</scope>
    <source>
        <strain evidence="2 3">DIV0080</strain>
    </source>
</reference>